<comment type="cofactor">
    <cofactor evidence="1">
        <name>Mg(2+)</name>
        <dbReference type="ChEBI" id="CHEBI:18420"/>
    </cofactor>
</comment>
<evidence type="ECO:0000313" key="5">
    <source>
        <dbReference type="EMBL" id="NDK38481.1"/>
    </source>
</evidence>
<dbReference type="PANTHER" id="PTHR32308:SF10">
    <property type="entry name" value="CITRATE LYASE SUBUNIT BETA"/>
    <property type="match status" value="1"/>
</dbReference>
<dbReference type="PANTHER" id="PTHR32308">
    <property type="entry name" value="LYASE BETA SUBUNIT, PUTATIVE (AFU_ORTHOLOGUE AFUA_4G13030)-RELATED"/>
    <property type="match status" value="1"/>
</dbReference>
<feature type="domain" description="HpcH/HpaI aldolase/citrate lyase" evidence="4">
    <location>
        <begin position="2"/>
        <end position="221"/>
    </location>
</feature>
<evidence type="ECO:0000256" key="1">
    <source>
        <dbReference type="ARBA" id="ARBA00001946"/>
    </source>
</evidence>
<sequence>MRSKLFVPGVRPELFAKALAGEADALSLDLEDSVPESRKQEAREQVAAFVQTAAVRDSAKLMVVRVNALDTPHLQADLDAVARSGVDLINLPKVESAQQVLEAVSMLERAEAANGLTRPIGLLLTIETPRGLRHAAAIASAHPRVAGLQVGLADLFEPFGIDRRDAANVHSTLFAVRMAAAEAGVFAWDAAFAGIGDAAGFQAEAAMARRLGYVGKTCIHPTQVALANAAFLPDANEIAAARRIVAAAGQADNAGRGAFLVDGRMVDLPFLKRAQALLASVDSSPSQS</sequence>
<evidence type="ECO:0000259" key="4">
    <source>
        <dbReference type="Pfam" id="PF03328"/>
    </source>
</evidence>
<comment type="caution">
    <text evidence="5">The sequence shown here is derived from an EMBL/GenBank/DDBJ whole genome shotgun (WGS) entry which is preliminary data.</text>
</comment>
<dbReference type="InterPro" id="IPR040442">
    <property type="entry name" value="Pyrv_kinase-like_dom_sf"/>
</dbReference>
<evidence type="ECO:0000256" key="2">
    <source>
        <dbReference type="ARBA" id="ARBA00022723"/>
    </source>
</evidence>
<keyword evidence="6" id="KW-1185">Reference proteome</keyword>
<organism evidence="5 6">
    <name type="scientific">Pseudoxanthomonas gei</name>
    <dbReference type="NCBI Taxonomy" id="1383030"/>
    <lineage>
        <taxon>Bacteria</taxon>
        <taxon>Pseudomonadati</taxon>
        <taxon>Pseudomonadota</taxon>
        <taxon>Gammaproteobacteria</taxon>
        <taxon>Lysobacterales</taxon>
        <taxon>Lysobacteraceae</taxon>
        <taxon>Pseudoxanthomonas</taxon>
    </lineage>
</organism>
<dbReference type="PIRSF" id="PIRSF015582">
    <property type="entry name" value="Cit_lyase_B"/>
    <property type="match status" value="1"/>
</dbReference>
<proteinExistence type="predicted"/>
<keyword evidence="3" id="KW-0460">Magnesium</keyword>
<dbReference type="RefSeq" id="WP_162349035.1">
    <property type="nucleotide sequence ID" value="NZ_QOVG01000003.1"/>
</dbReference>
<evidence type="ECO:0000256" key="3">
    <source>
        <dbReference type="ARBA" id="ARBA00022842"/>
    </source>
</evidence>
<dbReference type="InterPro" id="IPR011206">
    <property type="entry name" value="Citrate_lyase_beta/mcl1/mcl2"/>
</dbReference>
<dbReference type="InterPro" id="IPR005000">
    <property type="entry name" value="Aldolase/citrate-lyase_domain"/>
</dbReference>
<dbReference type="EMBL" id="QOVG01000003">
    <property type="protein sequence ID" value="NDK38481.1"/>
    <property type="molecule type" value="Genomic_DNA"/>
</dbReference>
<keyword evidence="2" id="KW-0479">Metal-binding</keyword>
<keyword evidence="5" id="KW-0456">Lyase</keyword>
<dbReference type="Pfam" id="PF03328">
    <property type="entry name" value="HpcH_HpaI"/>
    <property type="match status" value="1"/>
</dbReference>
<dbReference type="Proteomes" id="UP001429354">
    <property type="component" value="Unassembled WGS sequence"/>
</dbReference>
<dbReference type="InterPro" id="IPR015813">
    <property type="entry name" value="Pyrv/PenolPyrv_kinase-like_dom"/>
</dbReference>
<gene>
    <name evidence="5" type="ORF">DT603_06445</name>
</gene>
<protein>
    <submittedName>
        <fullName evidence="5">CoA ester lyase</fullName>
    </submittedName>
</protein>
<dbReference type="Gene3D" id="3.20.20.60">
    <property type="entry name" value="Phosphoenolpyruvate-binding domains"/>
    <property type="match status" value="1"/>
</dbReference>
<dbReference type="GO" id="GO:0016829">
    <property type="term" value="F:lyase activity"/>
    <property type="evidence" value="ECO:0007669"/>
    <property type="project" value="UniProtKB-KW"/>
</dbReference>
<evidence type="ECO:0000313" key="6">
    <source>
        <dbReference type="Proteomes" id="UP001429354"/>
    </source>
</evidence>
<name>A0ABX0AAH5_9GAMM</name>
<dbReference type="SUPFAM" id="SSF51621">
    <property type="entry name" value="Phosphoenolpyruvate/pyruvate domain"/>
    <property type="match status" value="1"/>
</dbReference>
<reference evidence="5 6" key="1">
    <citation type="submission" date="2018-07" db="EMBL/GenBank/DDBJ databases">
        <title>Whole genome Sequencing of Pseudoxanthomonas gei KCTC 32298 (T).</title>
        <authorList>
            <person name="Kumar S."/>
            <person name="Bansal K."/>
            <person name="Kaur A."/>
            <person name="Patil P."/>
            <person name="Sharma S."/>
            <person name="Patil P.B."/>
        </authorList>
    </citation>
    <scope>NUCLEOTIDE SEQUENCE [LARGE SCALE GENOMIC DNA]</scope>
    <source>
        <strain evidence="5 6">KCTC 32298</strain>
    </source>
</reference>
<accession>A0ABX0AAH5</accession>